<dbReference type="EMBL" id="CAJNOW010019508">
    <property type="protein sequence ID" value="CAF1672973.1"/>
    <property type="molecule type" value="Genomic_DNA"/>
</dbReference>
<sequence>MSSENNTNESDYDQNLLAEKYIRVKGLSHDDFTNRRRLIASFVADNIIRLIKRGLSYLNYNIPVECALDVGCGEGHMCRVLIEEKIAQYVVGIDKSKEMIKYAKANSNDGITHDKYIIVNAATDDLLTVLGKKSPLIMQINMLCHAEDVNQLSNILFNIAKLLKYGVKFTMNEEEKSMKDGMKYLVTLGKGTSSEITLVDHWYSAETYERVFKQAGFKLFEWIPVQLDRNKDDDYLIDLVDGNGLIGFIARMA</sequence>
<dbReference type="AlphaFoldDB" id="A0A816GCI7"/>
<reference evidence="1" key="1">
    <citation type="submission" date="2021-02" db="EMBL/GenBank/DDBJ databases">
        <authorList>
            <person name="Nowell W R."/>
        </authorList>
    </citation>
    <scope>NUCLEOTIDE SEQUENCE</scope>
</reference>
<evidence type="ECO:0008006" key="3">
    <source>
        <dbReference type="Google" id="ProtNLM"/>
    </source>
</evidence>
<gene>
    <name evidence="1" type="ORF">KQP761_LOCUS34675</name>
</gene>
<organism evidence="1 2">
    <name type="scientific">Rotaria magnacalcarata</name>
    <dbReference type="NCBI Taxonomy" id="392030"/>
    <lineage>
        <taxon>Eukaryota</taxon>
        <taxon>Metazoa</taxon>
        <taxon>Spiralia</taxon>
        <taxon>Gnathifera</taxon>
        <taxon>Rotifera</taxon>
        <taxon>Eurotatoria</taxon>
        <taxon>Bdelloidea</taxon>
        <taxon>Philodinida</taxon>
        <taxon>Philodinidae</taxon>
        <taxon>Rotaria</taxon>
    </lineage>
</organism>
<dbReference type="InterPro" id="IPR029063">
    <property type="entry name" value="SAM-dependent_MTases_sf"/>
</dbReference>
<dbReference type="OrthoDB" id="10016089at2759"/>
<dbReference type="PANTHER" id="PTHR43861">
    <property type="entry name" value="TRANS-ACONITATE 2-METHYLTRANSFERASE-RELATED"/>
    <property type="match status" value="1"/>
</dbReference>
<name>A0A816GCI7_9BILA</name>
<dbReference type="SUPFAM" id="SSF53335">
    <property type="entry name" value="S-adenosyl-L-methionine-dependent methyltransferases"/>
    <property type="match status" value="1"/>
</dbReference>
<protein>
    <recommendedName>
        <fullName evidence="3">Methyltransferase domain-containing protein</fullName>
    </recommendedName>
</protein>
<accession>A0A816GCI7</accession>
<dbReference type="Proteomes" id="UP000663834">
    <property type="component" value="Unassembled WGS sequence"/>
</dbReference>
<evidence type="ECO:0000313" key="1">
    <source>
        <dbReference type="EMBL" id="CAF1672973.1"/>
    </source>
</evidence>
<dbReference type="CDD" id="cd02440">
    <property type="entry name" value="AdoMet_MTases"/>
    <property type="match status" value="1"/>
</dbReference>
<comment type="caution">
    <text evidence="1">The sequence shown here is derived from an EMBL/GenBank/DDBJ whole genome shotgun (WGS) entry which is preliminary data.</text>
</comment>
<dbReference type="Pfam" id="PF13489">
    <property type="entry name" value="Methyltransf_23"/>
    <property type="match status" value="1"/>
</dbReference>
<dbReference type="Gene3D" id="3.40.50.150">
    <property type="entry name" value="Vaccinia Virus protein VP39"/>
    <property type="match status" value="1"/>
</dbReference>
<proteinExistence type="predicted"/>
<evidence type="ECO:0000313" key="2">
    <source>
        <dbReference type="Proteomes" id="UP000663834"/>
    </source>
</evidence>